<evidence type="ECO:0000313" key="2">
    <source>
        <dbReference type="EMBL" id="KIX04425.1"/>
    </source>
</evidence>
<dbReference type="STRING" id="1442369.A0A0D2J5U8"/>
<name>A0A0D2J5U8_9EURO</name>
<organism evidence="2 3">
    <name type="scientific">Rhinocladiella mackenziei CBS 650.93</name>
    <dbReference type="NCBI Taxonomy" id="1442369"/>
    <lineage>
        <taxon>Eukaryota</taxon>
        <taxon>Fungi</taxon>
        <taxon>Dikarya</taxon>
        <taxon>Ascomycota</taxon>
        <taxon>Pezizomycotina</taxon>
        <taxon>Eurotiomycetes</taxon>
        <taxon>Chaetothyriomycetidae</taxon>
        <taxon>Chaetothyriales</taxon>
        <taxon>Herpotrichiellaceae</taxon>
        <taxon>Rhinocladiella</taxon>
    </lineage>
</organism>
<gene>
    <name evidence="2" type="ORF">Z518_05293</name>
</gene>
<dbReference type="VEuPathDB" id="FungiDB:Z518_05293"/>
<proteinExistence type="predicted"/>
<protein>
    <submittedName>
        <fullName evidence="2">Uncharacterized protein</fullName>
    </submittedName>
</protein>
<dbReference type="HOGENOM" id="CLU_074388_0_0_1"/>
<evidence type="ECO:0000256" key="1">
    <source>
        <dbReference type="SAM" id="MobiDB-lite"/>
    </source>
</evidence>
<feature type="compositionally biased region" description="Basic residues" evidence="1">
    <location>
        <begin position="16"/>
        <end position="25"/>
    </location>
</feature>
<feature type="compositionally biased region" description="Polar residues" evidence="1">
    <location>
        <begin position="53"/>
        <end position="63"/>
    </location>
</feature>
<accession>A0A0D2J5U8</accession>
<feature type="region of interest" description="Disordered" evidence="1">
    <location>
        <begin position="220"/>
        <end position="345"/>
    </location>
</feature>
<feature type="compositionally biased region" description="Basic and acidic residues" evidence="1">
    <location>
        <begin position="324"/>
        <end position="339"/>
    </location>
</feature>
<dbReference type="GeneID" id="25293364"/>
<dbReference type="Proteomes" id="UP000053617">
    <property type="component" value="Unassembled WGS sequence"/>
</dbReference>
<evidence type="ECO:0000313" key="3">
    <source>
        <dbReference type="Proteomes" id="UP000053617"/>
    </source>
</evidence>
<sequence>MARTLPWSIDHEPPSKRQRAAPMRRPKPERESSAGTNEESVEERGMDSRGRQTHTTPKKNSGGRTPSTSPPRAPPTPELMREGYDGDDIYVMVEDEFYTIAQSYTAHLHHAEYKRLVKQAREAAPKALPEPTSPMSNEAKKRLQMATLQKKQKDTLHQVLGKTSVEEDEEDNVIDLWSGTSLAPLMTSNTQERTSLIGLERMSSSTRAGLGYIRARRDDNLVSDDENEPDSEVSVGTRKASSRRNASPTDNIRSRARPPSSESSALRRRSPVSRRVDRPVNNSSAHLSKPEDSADVPDHVRENESFTTKSRPTARPNGNGFLKRKIEKEQDEKKSRLEDVPMFII</sequence>
<reference evidence="2 3" key="1">
    <citation type="submission" date="2015-01" db="EMBL/GenBank/DDBJ databases">
        <title>The Genome Sequence of Rhinocladiella mackenzie CBS 650.93.</title>
        <authorList>
            <consortium name="The Broad Institute Genomics Platform"/>
            <person name="Cuomo C."/>
            <person name="de Hoog S."/>
            <person name="Gorbushina A."/>
            <person name="Stielow B."/>
            <person name="Teixiera M."/>
            <person name="Abouelleil A."/>
            <person name="Chapman S.B."/>
            <person name="Priest M."/>
            <person name="Young S.K."/>
            <person name="Wortman J."/>
            <person name="Nusbaum C."/>
            <person name="Birren B."/>
        </authorList>
    </citation>
    <scope>NUCLEOTIDE SEQUENCE [LARGE SCALE GENOMIC DNA]</scope>
    <source>
        <strain evidence="2 3">CBS 650.93</strain>
    </source>
</reference>
<dbReference type="AlphaFoldDB" id="A0A0D2J5U8"/>
<keyword evidence="3" id="KW-1185">Reference proteome</keyword>
<feature type="region of interest" description="Disordered" evidence="1">
    <location>
        <begin position="1"/>
        <end position="83"/>
    </location>
</feature>
<feature type="compositionally biased region" description="Acidic residues" evidence="1">
    <location>
        <begin position="221"/>
        <end position="231"/>
    </location>
</feature>
<feature type="compositionally biased region" description="Basic and acidic residues" evidence="1">
    <location>
        <begin position="288"/>
        <end position="304"/>
    </location>
</feature>
<feature type="region of interest" description="Disordered" evidence="1">
    <location>
        <begin position="125"/>
        <end position="144"/>
    </location>
</feature>
<feature type="compositionally biased region" description="Pro residues" evidence="1">
    <location>
        <begin position="68"/>
        <end position="77"/>
    </location>
</feature>
<dbReference type="EMBL" id="KN847478">
    <property type="protein sequence ID" value="KIX04425.1"/>
    <property type="molecule type" value="Genomic_DNA"/>
</dbReference>
<dbReference type="OrthoDB" id="5374569at2759"/>
<dbReference type="RefSeq" id="XP_013271561.1">
    <property type="nucleotide sequence ID" value="XM_013416107.1"/>
</dbReference>